<keyword evidence="3" id="KW-0804">Transcription</keyword>
<evidence type="ECO:0000256" key="3">
    <source>
        <dbReference type="ARBA" id="ARBA00023163"/>
    </source>
</evidence>
<dbReference type="Pfam" id="PF07702">
    <property type="entry name" value="UTRA"/>
    <property type="match status" value="1"/>
</dbReference>
<reference evidence="5 6" key="1">
    <citation type="submission" date="2014-11" db="EMBL/GenBank/DDBJ databases">
        <title>Draft Genome Sequences of Paenibacillus polymyxa NRRL B-30509 and Paenibacillus terrae NRRL B-30644, Strains from a Poultry Environment that Produce Tridecaptin A and Paenicidins.</title>
        <authorList>
            <person name="van Belkum M.J."/>
            <person name="Lohans C.T."/>
            <person name="Vederas J.C."/>
        </authorList>
    </citation>
    <scope>NUCLEOTIDE SEQUENCE [LARGE SCALE GENOMIC DNA]</scope>
    <source>
        <strain evidence="5 6">NRRL B-30644</strain>
    </source>
</reference>
<dbReference type="InterPro" id="IPR028978">
    <property type="entry name" value="Chorismate_lyase_/UTRA_dom_sf"/>
</dbReference>
<evidence type="ECO:0000259" key="4">
    <source>
        <dbReference type="PROSITE" id="PS50949"/>
    </source>
</evidence>
<dbReference type="InterPro" id="IPR036388">
    <property type="entry name" value="WH-like_DNA-bd_sf"/>
</dbReference>
<proteinExistence type="predicted"/>
<comment type="caution">
    <text evidence="5">The sequence shown here is derived from an EMBL/GenBank/DDBJ whole genome shotgun (WGS) entry which is preliminary data.</text>
</comment>
<dbReference type="RefSeq" id="WP_044648122.1">
    <property type="nucleotide sequence ID" value="NZ_JTHP01000054.1"/>
</dbReference>
<keyword evidence="6" id="KW-1185">Reference proteome</keyword>
<dbReference type="InterPro" id="IPR050679">
    <property type="entry name" value="Bact_HTH_transcr_reg"/>
</dbReference>
<dbReference type="CDD" id="cd07377">
    <property type="entry name" value="WHTH_GntR"/>
    <property type="match status" value="1"/>
</dbReference>
<dbReference type="PROSITE" id="PS50949">
    <property type="entry name" value="HTH_GNTR"/>
    <property type="match status" value="1"/>
</dbReference>
<dbReference type="PRINTS" id="PR00035">
    <property type="entry name" value="HTHGNTR"/>
</dbReference>
<keyword evidence="2" id="KW-0238">DNA-binding</keyword>
<dbReference type="PANTHER" id="PTHR44846:SF17">
    <property type="entry name" value="GNTR-FAMILY TRANSCRIPTIONAL REGULATOR"/>
    <property type="match status" value="1"/>
</dbReference>
<dbReference type="InterPro" id="IPR011663">
    <property type="entry name" value="UTRA"/>
</dbReference>
<organism evidence="5 6">
    <name type="scientific">Paenibacillus terrae</name>
    <dbReference type="NCBI Taxonomy" id="159743"/>
    <lineage>
        <taxon>Bacteria</taxon>
        <taxon>Bacillati</taxon>
        <taxon>Bacillota</taxon>
        <taxon>Bacilli</taxon>
        <taxon>Bacillales</taxon>
        <taxon>Paenibacillaceae</taxon>
        <taxon>Paenibacillus</taxon>
    </lineage>
</organism>
<dbReference type="Proteomes" id="UP000032534">
    <property type="component" value="Unassembled WGS sequence"/>
</dbReference>
<protein>
    <submittedName>
        <fullName evidence="5">GntR family transcriptional regulator</fullName>
    </submittedName>
</protein>
<dbReference type="InterPro" id="IPR000524">
    <property type="entry name" value="Tscrpt_reg_HTH_GntR"/>
</dbReference>
<sequence length="238" mass="26985">MSTKQENIKQLIEEYIEVNQIEPGERLPSEAELSRLFCVSRATLRGAVRQLETEGKLLVKHGSGTFATCPLPSIPSSLDRLYSIGDMIRSAGLREDEQLESIKRMTVCPPDIAERMRFSENEPMIVLERTRTADGEAVAHSINWMPETLAGSILDEGSFSGSLFQSLELKAGVRIVGAYSELTVPSHDDAHMTRLLKHPQATVLLLKQLHYDELNRQVLYSLDYVRSDIFHFWVRRTR</sequence>
<dbReference type="SMART" id="SM00345">
    <property type="entry name" value="HTH_GNTR"/>
    <property type="match status" value="1"/>
</dbReference>
<gene>
    <name evidence="5" type="ORF">QD47_21915</name>
</gene>
<accession>A0A0D7WWK3</accession>
<dbReference type="InterPro" id="IPR036390">
    <property type="entry name" value="WH_DNA-bd_sf"/>
</dbReference>
<dbReference type="SMART" id="SM00866">
    <property type="entry name" value="UTRA"/>
    <property type="match status" value="1"/>
</dbReference>
<keyword evidence="1" id="KW-0805">Transcription regulation</keyword>
<dbReference type="GO" id="GO:0003677">
    <property type="term" value="F:DNA binding"/>
    <property type="evidence" value="ECO:0007669"/>
    <property type="project" value="UniProtKB-KW"/>
</dbReference>
<evidence type="ECO:0000313" key="5">
    <source>
        <dbReference type="EMBL" id="KJD43566.1"/>
    </source>
</evidence>
<dbReference type="SUPFAM" id="SSF64288">
    <property type="entry name" value="Chorismate lyase-like"/>
    <property type="match status" value="1"/>
</dbReference>
<name>A0A0D7WWK3_9BACL</name>
<dbReference type="EMBL" id="JTHP01000054">
    <property type="protein sequence ID" value="KJD43566.1"/>
    <property type="molecule type" value="Genomic_DNA"/>
</dbReference>
<dbReference type="PATRIC" id="fig|159743.3.peg.4876"/>
<dbReference type="OrthoDB" id="149756at2"/>
<dbReference type="GO" id="GO:0045892">
    <property type="term" value="P:negative regulation of DNA-templated transcription"/>
    <property type="evidence" value="ECO:0007669"/>
    <property type="project" value="TreeGrafter"/>
</dbReference>
<dbReference type="SUPFAM" id="SSF46785">
    <property type="entry name" value="Winged helix' DNA-binding domain"/>
    <property type="match status" value="1"/>
</dbReference>
<evidence type="ECO:0000256" key="1">
    <source>
        <dbReference type="ARBA" id="ARBA00023015"/>
    </source>
</evidence>
<dbReference type="PANTHER" id="PTHR44846">
    <property type="entry name" value="MANNOSYL-D-GLYCERATE TRANSPORT/METABOLISM SYSTEM REPRESSOR MNGR-RELATED"/>
    <property type="match status" value="1"/>
</dbReference>
<dbReference type="Gene3D" id="1.10.10.10">
    <property type="entry name" value="Winged helix-like DNA-binding domain superfamily/Winged helix DNA-binding domain"/>
    <property type="match status" value="1"/>
</dbReference>
<dbReference type="AlphaFoldDB" id="A0A0D7WWK3"/>
<feature type="domain" description="HTH gntR-type" evidence="4">
    <location>
        <begin position="2"/>
        <end position="70"/>
    </location>
</feature>
<dbReference type="Gene3D" id="3.40.1410.10">
    <property type="entry name" value="Chorismate lyase-like"/>
    <property type="match status" value="1"/>
</dbReference>
<evidence type="ECO:0000313" key="6">
    <source>
        <dbReference type="Proteomes" id="UP000032534"/>
    </source>
</evidence>
<evidence type="ECO:0000256" key="2">
    <source>
        <dbReference type="ARBA" id="ARBA00023125"/>
    </source>
</evidence>
<dbReference type="Pfam" id="PF00392">
    <property type="entry name" value="GntR"/>
    <property type="match status" value="1"/>
</dbReference>
<dbReference type="GO" id="GO:0003700">
    <property type="term" value="F:DNA-binding transcription factor activity"/>
    <property type="evidence" value="ECO:0007669"/>
    <property type="project" value="InterPro"/>
</dbReference>